<gene>
    <name evidence="8" type="ORF">BJB45_06085</name>
</gene>
<sequence>MMISTRGPMAAALIAISLAGCSFTPSIVQQAFDGDPDQLLAQAEQQQPTEAAQTRLHAADILARSGRRPQALEVANNLDDSLLQGDDRREWAMLLSELGDSEGDPRAVLRAAEVLDDMQFPSDEANLLRLRQGLALGQTGKPQQAAQLLMQVQSDTGREDINDAIWEQLSVLNARQANALAQPDNSIVTGWLELATLVRDSGGDIQRLFNQLDDWRVNYSDHPANRRMPSQITGLRDLEGQHVENIAVMLPESGPLADVADAIERGIRTHQDNQTGGPQLTFIDSSSGNIDMLYQQAQSNGAQVVVGPLDKAVVTQLENRANVPIPTLALNYGEGASNNTEGLFEYGLSAEDEARQAADRAWQDGHRTASMLVPNNGWGQRVGEAFWNEWRSLGGNTANAVRYNPGAPATESTRRAIADPRPDMLFLLALPEYARQVKPTLEYYSASDLPVYATSHLYEGRPQPRLDADLNGVQFLDIPWQIPDAAVGGADALPFHASYQELREEGNPALFRLMAMGVDAYELARRIPQFEALPQTQMQGATGMLGNDAGRIYRELPWAVFSNGVPAPILIGQSLTDADDEAGSSDNEENTQP</sequence>
<organism evidence="8 9">
    <name type="scientific">Halomonas huangheensis</name>
    <dbReference type="NCBI Taxonomy" id="1178482"/>
    <lineage>
        <taxon>Bacteria</taxon>
        <taxon>Pseudomonadati</taxon>
        <taxon>Pseudomonadota</taxon>
        <taxon>Gammaproteobacteria</taxon>
        <taxon>Oceanospirillales</taxon>
        <taxon>Halomonadaceae</taxon>
        <taxon>Halomonas</taxon>
    </lineage>
</organism>
<dbReference type="GO" id="GO:0009252">
    <property type="term" value="P:peptidoglycan biosynthetic process"/>
    <property type="evidence" value="ECO:0007669"/>
    <property type="project" value="UniProtKB-KW"/>
</dbReference>
<proteinExistence type="predicted"/>
<protein>
    <recommendedName>
        <fullName evidence="10">Penicillin-binding protein activator</fullName>
    </recommendedName>
</protein>
<evidence type="ECO:0000313" key="9">
    <source>
        <dbReference type="Proteomes" id="UP000019113"/>
    </source>
</evidence>
<keyword evidence="3" id="KW-0573">Peptidoglycan synthesis</keyword>
<evidence type="ECO:0000256" key="2">
    <source>
        <dbReference type="ARBA" id="ARBA00022960"/>
    </source>
</evidence>
<keyword evidence="2" id="KW-0133">Cell shape</keyword>
<dbReference type="GO" id="GO:0030234">
    <property type="term" value="F:enzyme regulator activity"/>
    <property type="evidence" value="ECO:0007669"/>
    <property type="project" value="TreeGrafter"/>
</dbReference>
<dbReference type="GO" id="GO:0031241">
    <property type="term" value="C:periplasmic side of cell outer membrane"/>
    <property type="evidence" value="ECO:0007669"/>
    <property type="project" value="TreeGrafter"/>
</dbReference>
<dbReference type="Gene3D" id="1.25.40.650">
    <property type="match status" value="1"/>
</dbReference>
<keyword evidence="1" id="KW-0732">Signal</keyword>
<dbReference type="InterPro" id="IPR011990">
    <property type="entry name" value="TPR-like_helical_dom_sf"/>
</dbReference>
<evidence type="ECO:0000256" key="3">
    <source>
        <dbReference type="ARBA" id="ARBA00022984"/>
    </source>
</evidence>
<dbReference type="SUPFAM" id="SSF53822">
    <property type="entry name" value="Periplasmic binding protein-like I"/>
    <property type="match status" value="1"/>
</dbReference>
<keyword evidence="9" id="KW-1185">Reference proteome</keyword>
<dbReference type="InterPro" id="IPR007443">
    <property type="entry name" value="LpoA"/>
</dbReference>
<dbReference type="KEGG" id="hhu:AR456_07440"/>
<dbReference type="PROSITE" id="PS51257">
    <property type="entry name" value="PROKAR_LIPOPROTEIN"/>
    <property type="match status" value="1"/>
</dbReference>
<keyword evidence="6" id="KW-0998">Cell outer membrane</keyword>
<dbReference type="GO" id="GO:0008360">
    <property type="term" value="P:regulation of cell shape"/>
    <property type="evidence" value="ECO:0007669"/>
    <property type="project" value="UniProtKB-KW"/>
</dbReference>
<keyword evidence="5" id="KW-0564">Palmitate</keyword>
<dbReference type="OrthoDB" id="6708821at2"/>
<dbReference type="RefSeq" id="WP_021820754.1">
    <property type="nucleotide sequence ID" value="NZ_AVBC01000039.1"/>
</dbReference>
<keyword evidence="7" id="KW-0449">Lipoprotein</keyword>
<evidence type="ECO:0000256" key="5">
    <source>
        <dbReference type="ARBA" id="ARBA00023139"/>
    </source>
</evidence>
<dbReference type="Gene3D" id="3.40.50.2300">
    <property type="match status" value="2"/>
</dbReference>
<dbReference type="Gene3D" id="1.25.40.10">
    <property type="entry name" value="Tetratricopeptide repeat domain"/>
    <property type="match status" value="1"/>
</dbReference>
<dbReference type="PANTHER" id="PTHR38038">
    <property type="entry name" value="PENICILLIN-BINDING PROTEIN ACTIVATOR LPOA"/>
    <property type="match status" value="1"/>
</dbReference>
<accession>W1N5B0</accession>
<dbReference type="PATRIC" id="fig|1178482.3.peg.3797"/>
<evidence type="ECO:0000256" key="7">
    <source>
        <dbReference type="ARBA" id="ARBA00023288"/>
    </source>
</evidence>
<dbReference type="EMBL" id="AVBC01000039">
    <property type="protein sequence ID" value="ERL50699.1"/>
    <property type="molecule type" value="Genomic_DNA"/>
</dbReference>
<reference evidence="8 9" key="1">
    <citation type="submission" date="2013-08" db="EMBL/GenBank/DDBJ databases">
        <title>draft genome of Halomonas huanghegensis, strain BJGMM-B45T.</title>
        <authorList>
            <person name="Miao C."/>
            <person name="Wan Y."/>
            <person name="Jin W."/>
        </authorList>
    </citation>
    <scope>NUCLEOTIDE SEQUENCE [LARGE SCALE GENOMIC DNA]</scope>
    <source>
        <strain evidence="8 9">BJGMM-B45</strain>
    </source>
</reference>
<dbReference type="eggNOG" id="COG3107">
    <property type="taxonomic scope" value="Bacteria"/>
</dbReference>
<name>W1N5B0_9GAMM</name>
<evidence type="ECO:0000313" key="8">
    <source>
        <dbReference type="EMBL" id="ERL50699.1"/>
    </source>
</evidence>
<evidence type="ECO:0000256" key="1">
    <source>
        <dbReference type="ARBA" id="ARBA00022729"/>
    </source>
</evidence>
<keyword evidence="4" id="KW-0472">Membrane</keyword>
<dbReference type="STRING" id="1178482.AR456_07440"/>
<evidence type="ECO:0008006" key="10">
    <source>
        <dbReference type="Google" id="ProtNLM"/>
    </source>
</evidence>
<comment type="caution">
    <text evidence="8">The sequence shown here is derived from an EMBL/GenBank/DDBJ whole genome shotgun (WGS) entry which is preliminary data.</text>
</comment>
<dbReference type="Proteomes" id="UP000019113">
    <property type="component" value="Unassembled WGS sequence"/>
</dbReference>
<dbReference type="Pfam" id="PF04348">
    <property type="entry name" value="LppC"/>
    <property type="match status" value="1"/>
</dbReference>
<evidence type="ECO:0000256" key="6">
    <source>
        <dbReference type="ARBA" id="ARBA00023237"/>
    </source>
</evidence>
<dbReference type="CDD" id="cd06339">
    <property type="entry name" value="PBP1_YraM_LppC_lipoprotein-like"/>
    <property type="match status" value="1"/>
</dbReference>
<dbReference type="PANTHER" id="PTHR38038:SF1">
    <property type="entry name" value="PENICILLIN-BINDING PROTEIN ACTIVATOR LPOA"/>
    <property type="match status" value="1"/>
</dbReference>
<dbReference type="InterPro" id="IPR028082">
    <property type="entry name" value="Peripla_BP_I"/>
</dbReference>
<dbReference type="AlphaFoldDB" id="W1N5B0"/>
<evidence type="ECO:0000256" key="4">
    <source>
        <dbReference type="ARBA" id="ARBA00023136"/>
    </source>
</evidence>